<evidence type="ECO:0000313" key="2">
    <source>
        <dbReference type="EMBL" id="MBC3845557.1"/>
    </source>
</evidence>
<feature type="signal peptide" evidence="1">
    <location>
        <begin position="1"/>
        <end position="23"/>
    </location>
</feature>
<dbReference type="RefSeq" id="WP_186844665.1">
    <property type="nucleotide sequence ID" value="NZ_JACOME010000001.1"/>
</dbReference>
<dbReference type="NCBIfam" id="NF047659">
    <property type="entry name" value="THC0290_0291_fam"/>
    <property type="match status" value="1"/>
</dbReference>
<proteinExistence type="predicted"/>
<sequence>MVINIKRLFIASALLLSMQHSYSQLGFSHEVGVIFGPVAYQSDFGVRSDFETNSGNAGIGIGIVHYINFAYRADCNCYTTDKYFNDHFKLRTEISWNKTKLEHFGEFVDPSETSAEADKLRGHTGEAENWDIGMQLEYYPLSIRAFSAGVYSFSPFVSLGAHYVSYRPNVYTNYVSSDPLNPNDVGNIEDPNNFYSRWEPGSIDDANGSTWSIVSSIGTRYKLNILSDLMIDLRFQYFFSDWTDGLNHQLASNKSKDWLVWLNLGYIYYLD</sequence>
<protein>
    <submittedName>
        <fullName evidence="2">Glutamate dehydrogenase</fullName>
    </submittedName>
</protein>
<evidence type="ECO:0000313" key="3">
    <source>
        <dbReference type="Proteomes" id="UP000607435"/>
    </source>
</evidence>
<gene>
    <name evidence="2" type="ORF">H6H04_04110</name>
</gene>
<keyword evidence="3" id="KW-1185">Reference proteome</keyword>
<feature type="chain" id="PRO_5045478716" evidence="1">
    <location>
        <begin position="24"/>
        <end position="271"/>
    </location>
</feature>
<organism evidence="2 3">
    <name type="scientific">Winogradskyella echinorum</name>
    <dbReference type="NCBI Taxonomy" id="538189"/>
    <lineage>
        <taxon>Bacteria</taxon>
        <taxon>Pseudomonadati</taxon>
        <taxon>Bacteroidota</taxon>
        <taxon>Flavobacteriia</taxon>
        <taxon>Flavobacteriales</taxon>
        <taxon>Flavobacteriaceae</taxon>
        <taxon>Winogradskyella</taxon>
    </lineage>
</organism>
<reference evidence="2 3" key="1">
    <citation type="submission" date="2020-08" db="EMBL/GenBank/DDBJ databases">
        <title>Winogradskyella ouciana sp. nov., isolated from the hadal seawater of the Mariana Trench.</title>
        <authorList>
            <person name="He X."/>
        </authorList>
    </citation>
    <scope>NUCLEOTIDE SEQUENCE [LARGE SCALE GENOMIC DNA]</scope>
    <source>
        <strain evidence="2 3">KCTC 22026</strain>
    </source>
</reference>
<name>A0ABR6XYI2_9FLAO</name>
<dbReference type="EMBL" id="JACOME010000001">
    <property type="protein sequence ID" value="MBC3845557.1"/>
    <property type="molecule type" value="Genomic_DNA"/>
</dbReference>
<keyword evidence="1" id="KW-0732">Signal</keyword>
<evidence type="ECO:0000256" key="1">
    <source>
        <dbReference type="SAM" id="SignalP"/>
    </source>
</evidence>
<accession>A0ABR6XYI2</accession>
<comment type="caution">
    <text evidence="2">The sequence shown here is derived from an EMBL/GenBank/DDBJ whole genome shotgun (WGS) entry which is preliminary data.</text>
</comment>
<dbReference type="Proteomes" id="UP000607435">
    <property type="component" value="Unassembled WGS sequence"/>
</dbReference>